<dbReference type="EMBL" id="BMHH01000007">
    <property type="protein sequence ID" value="GGA92548.1"/>
    <property type="molecule type" value="Genomic_DNA"/>
</dbReference>
<comment type="caution">
    <text evidence="2">The sequence shown here is derived from an EMBL/GenBank/DDBJ whole genome shotgun (WGS) entry which is preliminary data.</text>
</comment>
<gene>
    <name evidence="2" type="ORF">GCM10011491_20730</name>
</gene>
<organism evidence="2 3">
    <name type="scientific">Brucella endophytica</name>
    <dbReference type="NCBI Taxonomy" id="1963359"/>
    <lineage>
        <taxon>Bacteria</taxon>
        <taxon>Pseudomonadati</taxon>
        <taxon>Pseudomonadota</taxon>
        <taxon>Alphaproteobacteria</taxon>
        <taxon>Hyphomicrobiales</taxon>
        <taxon>Brucellaceae</taxon>
        <taxon>Brucella/Ochrobactrum group</taxon>
        <taxon>Brucella</taxon>
    </lineage>
</organism>
<proteinExistence type="predicted"/>
<accession>A0A916SBI8</accession>
<sequence length="156" mass="16864">MKRFGQFSHMLASAAFALATVLSAGGLSSTPAGAADLLATRGDYADTGGVCSDQRVLKSIVSRFSYQVTHVPNLPQVGISAFSNISQNHFEPGVTPPLITRYYCRGTAVLSDGDQRPVWYMIEEGQGFASIGDNVEFCVTGFDRWNAYDGNCRVLR</sequence>
<evidence type="ECO:0000313" key="2">
    <source>
        <dbReference type="EMBL" id="GGA92548.1"/>
    </source>
</evidence>
<dbReference type="Proteomes" id="UP000646478">
    <property type="component" value="Unassembled WGS sequence"/>
</dbReference>
<feature type="chain" id="PRO_5037248750" description="Phage portal protein" evidence="1">
    <location>
        <begin position="35"/>
        <end position="156"/>
    </location>
</feature>
<name>A0A916SBI8_9HYPH</name>
<dbReference type="AlphaFoldDB" id="A0A916SBI8"/>
<protein>
    <recommendedName>
        <fullName evidence="4">Phage portal protein</fullName>
    </recommendedName>
</protein>
<evidence type="ECO:0000256" key="1">
    <source>
        <dbReference type="SAM" id="SignalP"/>
    </source>
</evidence>
<evidence type="ECO:0000313" key="3">
    <source>
        <dbReference type="Proteomes" id="UP000646478"/>
    </source>
</evidence>
<keyword evidence="1" id="KW-0732">Signal</keyword>
<reference evidence="2" key="2">
    <citation type="submission" date="2020-09" db="EMBL/GenBank/DDBJ databases">
        <authorList>
            <person name="Sun Q."/>
            <person name="Zhou Y."/>
        </authorList>
    </citation>
    <scope>NUCLEOTIDE SEQUENCE</scope>
    <source>
        <strain evidence="2">CGMCC 1.15082</strain>
    </source>
</reference>
<dbReference type="RefSeq" id="WP_236016124.1">
    <property type="nucleotide sequence ID" value="NZ_BMHH01000007.1"/>
</dbReference>
<reference evidence="2" key="1">
    <citation type="journal article" date="2014" name="Int. J. Syst. Evol. Microbiol.">
        <title>Complete genome sequence of Corynebacterium casei LMG S-19264T (=DSM 44701T), isolated from a smear-ripened cheese.</title>
        <authorList>
            <consortium name="US DOE Joint Genome Institute (JGI-PGF)"/>
            <person name="Walter F."/>
            <person name="Albersmeier A."/>
            <person name="Kalinowski J."/>
            <person name="Ruckert C."/>
        </authorList>
    </citation>
    <scope>NUCLEOTIDE SEQUENCE</scope>
    <source>
        <strain evidence="2">CGMCC 1.15082</strain>
    </source>
</reference>
<keyword evidence="3" id="KW-1185">Reference proteome</keyword>
<feature type="signal peptide" evidence="1">
    <location>
        <begin position="1"/>
        <end position="34"/>
    </location>
</feature>
<evidence type="ECO:0008006" key="4">
    <source>
        <dbReference type="Google" id="ProtNLM"/>
    </source>
</evidence>